<dbReference type="EMBL" id="DQ144915">
    <property type="protein sequence ID" value="ABA03062.1"/>
    <property type="molecule type" value="Genomic_DNA"/>
</dbReference>
<sequence length="375" mass="42665">MPGVGKTSLGGHGVMKDEQQEAGLACKTPLGVFRVFRVHGKAGSGKTLLLKSLFNSKEVRTHFKSKKNGFLLWLTVSKSPCYKSLWNKLWTQIVIQDNVETVKNINEQHVEIWIAVQNNVDLIKIDNEEDVKKRANDALQRSEGFVLILDDVWNGDANNVLKELGLLQIVNNEPNSKFKVIVSSRDPKTLSDMGIPEHKMQDLNEHDSWDLFARHAFPNKDRNPPEKEQGKFVCHMCRGLPLAIKVVGRAMADSTQAKQWRWALQRLSNTESVYDCRLKFSFEALGNEGVKMQCCFLLAAAASLEDEILFARHVILLWAGEGLLSGKMTQEDSYDPFEMGWIYLNVLADRCLIEPMMRDHEGRVVCFRIHDELRN</sequence>
<dbReference type="PANTHER" id="PTHR36766:SF30">
    <property type="entry name" value="TIR-NBS TYPE DISEASE RESISTANCE PROTEIN-RELATED"/>
    <property type="match status" value="1"/>
</dbReference>
<dbReference type="Gene3D" id="1.10.8.430">
    <property type="entry name" value="Helical domain of apoptotic protease-activating factors"/>
    <property type="match status" value="1"/>
</dbReference>
<dbReference type="AlphaFoldDB" id="A5WZ02"/>
<feature type="non-terminal residue" evidence="2">
    <location>
        <position position="1"/>
    </location>
</feature>
<feature type="domain" description="NB-ARC" evidence="1">
    <location>
        <begin position="35"/>
        <end position="221"/>
    </location>
</feature>
<dbReference type="Gene3D" id="3.40.50.300">
    <property type="entry name" value="P-loop containing nucleotide triphosphate hydrolases"/>
    <property type="match status" value="1"/>
</dbReference>
<dbReference type="SUPFAM" id="SSF52540">
    <property type="entry name" value="P-loop containing nucleoside triphosphate hydrolases"/>
    <property type="match status" value="1"/>
</dbReference>
<feature type="non-terminal residue" evidence="2">
    <location>
        <position position="375"/>
    </location>
</feature>
<reference evidence="2" key="1">
    <citation type="journal article" date="2007" name="Phytopathology">
        <title>The CC-NBS-LRR Subfamily in Pinus monticola: Targeted Identification, Gene Expression, and Genetic Linkage with Resistance to Cronartium ribicola.</title>
        <authorList>
            <person name="Liu J.-J."/>
            <person name="Ekramoddoullah A.K.M."/>
        </authorList>
    </citation>
    <scope>NUCLEOTIDE SEQUENCE</scope>
</reference>
<dbReference type="InterPro" id="IPR042197">
    <property type="entry name" value="Apaf_helical"/>
</dbReference>
<evidence type="ECO:0000259" key="1">
    <source>
        <dbReference type="Pfam" id="PF00931"/>
    </source>
</evidence>
<dbReference type="PANTHER" id="PTHR36766">
    <property type="entry name" value="PLANT BROAD-SPECTRUM MILDEW RESISTANCE PROTEIN RPW8"/>
    <property type="match status" value="1"/>
</dbReference>
<dbReference type="InterPro" id="IPR027417">
    <property type="entry name" value="P-loop_NTPase"/>
</dbReference>
<evidence type="ECO:0000313" key="2">
    <source>
        <dbReference type="EMBL" id="ABA03062.1"/>
    </source>
</evidence>
<accession>A5WZ02</accession>
<organism evidence="2">
    <name type="scientific">Pinus monticola</name>
    <name type="common">Western white pine</name>
    <name type="synonym">Strobus monticola</name>
    <dbReference type="NCBI Taxonomy" id="3345"/>
    <lineage>
        <taxon>Eukaryota</taxon>
        <taxon>Viridiplantae</taxon>
        <taxon>Streptophyta</taxon>
        <taxon>Embryophyta</taxon>
        <taxon>Tracheophyta</taxon>
        <taxon>Spermatophyta</taxon>
        <taxon>Pinopsida</taxon>
        <taxon>Pinidae</taxon>
        <taxon>Conifers I</taxon>
        <taxon>Pinales</taxon>
        <taxon>Pinaceae</taxon>
        <taxon>Pinus</taxon>
        <taxon>Pinus subgen. Strobus</taxon>
    </lineage>
</organism>
<dbReference type="PRINTS" id="PR00364">
    <property type="entry name" value="DISEASERSIST"/>
</dbReference>
<gene>
    <name evidence="2" type="primary">GKD11-7</name>
</gene>
<proteinExistence type="predicted"/>
<protein>
    <submittedName>
        <fullName evidence="2">Putative CC-NBS-LRR protein</fullName>
    </submittedName>
</protein>
<dbReference type="Pfam" id="PF00931">
    <property type="entry name" value="NB-ARC"/>
    <property type="match status" value="1"/>
</dbReference>
<name>A5WZ02_PINMO</name>
<dbReference type="GO" id="GO:0043531">
    <property type="term" value="F:ADP binding"/>
    <property type="evidence" value="ECO:0007669"/>
    <property type="project" value="InterPro"/>
</dbReference>
<dbReference type="InterPro" id="IPR002182">
    <property type="entry name" value="NB-ARC"/>
</dbReference>